<protein>
    <recommendedName>
        <fullName evidence="3">Clan AA aspartic protease</fullName>
    </recommendedName>
</protein>
<name>A0A1G2I421_9BACT</name>
<proteinExistence type="predicted"/>
<accession>A0A1G2I421</accession>
<sequence>MIHGAVYNNRPLVSLTIGWKSKTQDVTALIDTGFTGELKISQKEANELGVQVTHTEPVTLADEKMVDMAAGLALVSMEGTQKTMEVLISDGMPIIGVGLLKKFGYILTINFPASIVSLKK</sequence>
<evidence type="ECO:0000313" key="1">
    <source>
        <dbReference type="EMBL" id="OGZ69523.1"/>
    </source>
</evidence>
<reference evidence="1 2" key="1">
    <citation type="journal article" date="2016" name="Nat. Commun.">
        <title>Thousands of microbial genomes shed light on interconnected biogeochemical processes in an aquifer system.</title>
        <authorList>
            <person name="Anantharaman K."/>
            <person name="Brown C.T."/>
            <person name="Hug L.A."/>
            <person name="Sharon I."/>
            <person name="Castelle C.J."/>
            <person name="Probst A.J."/>
            <person name="Thomas B.C."/>
            <person name="Singh A."/>
            <person name="Wilkins M.J."/>
            <person name="Karaoz U."/>
            <person name="Brodie E.L."/>
            <person name="Williams K.H."/>
            <person name="Hubbard S.S."/>
            <person name="Banfield J.F."/>
        </authorList>
    </citation>
    <scope>NUCLEOTIDE SEQUENCE [LARGE SCALE GENOMIC DNA]</scope>
</reference>
<dbReference type="Proteomes" id="UP000178820">
    <property type="component" value="Unassembled WGS sequence"/>
</dbReference>
<dbReference type="InterPro" id="IPR021109">
    <property type="entry name" value="Peptidase_aspartic_dom_sf"/>
</dbReference>
<dbReference type="Gene3D" id="2.40.70.10">
    <property type="entry name" value="Acid Proteases"/>
    <property type="match status" value="1"/>
</dbReference>
<evidence type="ECO:0008006" key="3">
    <source>
        <dbReference type="Google" id="ProtNLM"/>
    </source>
</evidence>
<dbReference type="AlphaFoldDB" id="A0A1G2I421"/>
<gene>
    <name evidence="1" type="ORF">A3D44_03875</name>
</gene>
<evidence type="ECO:0000313" key="2">
    <source>
        <dbReference type="Proteomes" id="UP000178820"/>
    </source>
</evidence>
<organism evidence="1 2">
    <name type="scientific">Candidatus Staskawiczbacteria bacterium RIFCSPHIGHO2_02_FULL_42_22</name>
    <dbReference type="NCBI Taxonomy" id="1802207"/>
    <lineage>
        <taxon>Bacteria</taxon>
        <taxon>Candidatus Staskawicziibacteriota</taxon>
    </lineage>
</organism>
<dbReference type="STRING" id="1802207.A3D44_03875"/>
<dbReference type="EMBL" id="MHOT01000010">
    <property type="protein sequence ID" value="OGZ69523.1"/>
    <property type="molecule type" value="Genomic_DNA"/>
</dbReference>
<comment type="caution">
    <text evidence="1">The sequence shown here is derived from an EMBL/GenBank/DDBJ whole genome shotgun (WGS) entry which is preliminary data.</text>
</comment>